<dbReference type="Gene3D" id="3.20.20.190">
    <property type="entry name" value="Phosphatidylinositol (PI) phosphodiesterase"/>
    <property type="match status" value="1"/>
</dbReference>
<dbReference type="PROSITE" id="PS51704">
    <property type="entry name" value="GP_PDE"/>
    <property type="match status" value="1"/>
</dbReference>
<dbReference type="GO" id="GO:0008081">
    <property type="term" value="F:phosphoric diester hydrolase activity"/>
    <property type="evidence" value="ECO:0007669"/>
    <property type="project" value="InterPro"/>
</dbReference>
<protein>
    <recommendedName>
        <fullName evidence="1">GP-PDE domain-containing protein</fullName>
    </recommendedName>
</protein>
<dbReference type="Pfam" id="PF03009">
    <property type="entry name" value="GDPD"/>
    <property type="match status" value="1"/>
</dbReference>
<dbReference type="PANTHER" id="PTHR46211:SF14">
    <property type="entry name" value="GLYCEROPHOSPHODIESTER PHOSPHODIESTERASE"/>
    <property type="match status" value="1"/>
</dbReference>
<dbReference type="Proteomes" id="UP000051908">
    <property type="component" value="Unassembled WGS sequence"/>
</dbReference>
<comment type="caution">
    <text evidence="2">The sequence shown here is derived from an EMBL/GenBank/DDBJ whole genome shotgun (WGS) entry which is preliminary data.</text>
</comment>
<dbReference type="GO" id="GO:0006629">
    <property type="term" value="P:lipid metabolic process"/>
    <property type="evidence" value="ECO:0007669"/>
    <property type="project" value="InterPro"/>
</dbReference>
<name>A0A0R1PT84_9LACO</name>
<dbReference type="EMBL" id="AZES01000020">
    <property type="protein sequence ID" value="KRL32067.1"/>
    <property type="molecule type" value="Genomic_DNA"/>
</dbReference>
<dbReference type="PROSITE" id="PS50007">
    <property type="entry name" value="PIPLC_X_DOMAIN"/>
    <property type="match status" value="1"/>
</dbReference>
<reference evidence="2 3" key="1">
    <citation type="journal article" date="2015" name="Genome Announc.">
        <title>Expanding the biotechnology potential of lactobacilli through comparative genomics of 213 strains and associated genera.</title>
        <authorList>
            <person name="Sun Z."/>
            <person name="Harris H.M."/>
            <person name="McCann A."/>
            <person name="Guo C."/>
            <person name="Argimon S."/>
            <person name="Zhang W."/>
            <person name="Yang X."/>
            <person name="Jeffery I.B."/>
            <person name="Cooney J.C."/>
            <person name="Kagawa T.F."/>
            <person name="Liu W."/>
            <person name="Song Y."/>
            <person name="Salvetti E."/>
            <person name="Wrobel A."/>
            <person name="Rasinkangas P."/>
            <person name="Parkhill J."/>
            <person name="Rea M.C."/>
            <person name="O'Sullivan O."/>
            <person name="Ritari J."/>
            <person name="Douillard F.P."/>
            <person name="Paul Ross R."/>
            <person name="Yang R."/>
            <person name="Briner A.E."/>
            <person name="Felis G.E."/>
            <person name="de Vos W.M."/>
            <person name="Barrangou R."/>
            <person name="Klaenhammer T.R."/>
            <person name="Caufield P.W."/>
            <person name="Cui Y."/>
            <person name="Zhang H."/>
            <person name="O'Toole P.W."/>
        </authorList>
    </citation>
    <scope>NUCLEOTIDE SEQUENCE [LARGE SCALE GENOMIC DNA]</scope>
    <source>
        <strain evidence="2 3">DSM 13238</strain>
    </source>
</reference>
<gene>
    <name evidence="2" type="ORF">FD33_GL001199</name>
</gene>
<dbReference type="AlphaFoldDB" id="A0A0R1PT84"/>
<dbReference type="PATRIC" id="fig|1122151.5.peg.1243"/>
<evidence type="ECO:0000259" key="1">
    <source>
        <dbReference type="PROSITE" id="PS51704"/>
    </source>
</evidence>
<keyword evidence="3" id="KW-1185">Reference proteome</keyword>
<feature type="domain" description="GP-PDE" evidence="1">
    <location>
        <begin position="63"/>
        <end position="295"/>
    </location>
</feature>
<evidence type="ECO:0000313" key="3">
    <source>
        <dbReference type="Proteomes" id="UP000051908"/>
    </source>
</evidence>
<dbReference type="PANTHER" id="PTHR46211">
    <property type="entry name" value="GLYCEROPHOSPHORYL DIESTER PHOSPHODIESTERASE"/>
    <property type="match status" value="1"/>
</dbReference>
<organism evidence="2 3">
    <name type="scientific">Companilactobacillus paralimentarius DSM 13238 = JCM 10415</name>
    <dbReference type="NCBI Taxonomy" id="1122151"/>
    <lineage>
        <taxon>Bacteria</taxon>
        <taxon>Bacillati</taxon>
        <taxon>Bacillota</taxon>
        <taxon>Bacilli</taxon>
        <taxon>Lactobacillales</taxon>
        <taxon>Lactobacillaceae</taxon>
        <taxon>Companilactobacillus</taxon>
    </lineage>
</organism>
<dbReference type="InterPro" id="IPR030395">
    <property type="entry name" value="GP_PDE_dom"/>
</dbReference>
<dbReference type="InterPro" id="IPR017946">
    <property type="entry name" value="PLC-like_Pdiesterase_TIM-brl"/>
</dbReference>
<dbReference type="SUPFAM" id="SSF51695">
    <property type="entry name" value="PLC-like phosphodiesterases"/>
    <property type="match status" value="1"/>
</dbReference>
<sequence>MMEYITNKGKIMLKKKFIALLLFFTVLLGLPISLTNVAAAAAPKAKNLTSVTQSVNHASPETPIIFSHRGSPYNNPDHSFSGYNRAIKDGTQYIEQDVWLSKDNKLYVSHDDNLKKSTGSNVTISKSTSAELDKVKLRNGEKLHQLKDVFNRYGKKVHYIIETKKNAGDNTDTEKALAKEIKKYNMKNNLIMQDESIPGIKIFHKSLKNVPILWLLDSVTERQYSEEIENAPRYIKFVSIRLEQWTPKLIKLAHKNGFKTNGWIINTYNDNYNALNTLKLDSVFTNNTKETAHLIDKWK</sequence>
<evidence type="ECO:0000313" key="2">
    <source>
        <dbReference type="EMBL" id="KRL32067.1"/>
    </source>
</evidence>
<proteinExistence type="predicted"/>
<accession>A0A0R1PT84</accession>